<gene>
    <name evidence="1" type="ORF">ACFP90_22970</name>
</gene>
<sequence length="172" mass="18415">MTARTQRAGTFVPATLSDLVPDFEAEALRGGPGPAAPCRRAGWPLQPRDLPGRAQWPVRQLPGVGHGGPLPQLPAGGAAVTWLRFLTLLLTGRLALISTDPRETVLELQDERIHIDTTWNRATGEGRVITNMSRRVATELHTDLGTVPAPAESTRKFTEGLGLAVYRGGGKA</sequence>
<evidence type="ECO:0000313" key="2">
    <source>
        <dbReference type="Proteomes" id="UP001596317"/>
    </source>
</evidence>
<name>A0ABW1ZR04_9DEIO</name>
<keyword evidence="2" id="KW-1185">Reference proteome</keyword>
<dbReference type="EMBL" id="JBHSWB010000002">
    <property type="protein sequence ID" value="MFC6662909.1"/>
    <property type="molecule type" value="Genomic_DNA"/>
</dbReference>
<comment type="caution">
    <text evidence="1">The sequence shown here is derived from an EMBL/GenBank/DDBJ whole genome shotgun (WGS) entry which is preliminary data.</text>
</comment>
<evidence type="ECO:0000313" key="1">
    <source>
        <dbReference type="EMBL" id="MFC6662909.1"/>
    </source>
</evidence>
<reference evidence="2" key="1">
    <citation type="journal article" date="2019" name="Int. J. Syst. Evol. Microbiol.">
        <title>The Global Catalogue of Microorganisms (GCM) 10K type strain sequencing project: providing services to taxonomists for standard genome sequencing and annotation.</title>
        <authorList>
            <consortium name="The Broad Institute Genomics Platform"/>
            <consortium name="The Broad Institute Genome Sequencing Center for Infectious Disease"/>
            <person name="Wu L."/>
            <person name="Ma J."/>
        </authorList>
    </citation>
    <scope>NUCLEOTIDE SEQUENCE [LARGE SCALE GENOMIC DNA]</scope>
    <source>
        <strain evidence="2">CCUG 63830</strain>
    </source>
</reference>
<accession>A0ABW1ZR04</accession>
<organism evidence="1 2">
    <name type="scientific">Deinococcus multiflagellatus</name>
    <dbReference type="NCBI Taxonomy" id="1656887"/>
    <lineage>
        <taxon>Bacteria</taxon>
        <taxon>Thermotogati</taxon>
        <taxon>Deinococcota</taxon>
        <taxon>Deinococci</taxon>
        <taxon>Deinococcales</taxon>
        <taxon>Deinococcaceae</taxon>
        <taxon>Deinococcus</taxon>
    </lineage>
</organism>
<proteinExistence type="predicted"/>
<dbReference type="Proteomes" id="UP001596317">
    <property type="component" value="Unassembled WGS sequence"/>
</dbReference>
<protein>
    <submittedName>
        <fullName evidence="1">Uncharacterized protein</fullName>
    </submittedName>
</protein>